<dbReference type="NCBIfam" id="TIGR02453">
    <property type="entry name" value="TIGR02453 family protein"/>
    <property type="match status" value="1"/>
</dbReference>
<organism evidence="1 2">
    <name type="scientific">Xylanibacter rodentium</name>
    <dbReference type="NCBI Taxonomy" id="2736289"/>
    <lineage>
        <taxon>Bacteria</taxon>
        <taxon>Pseudomonadati</taxon>
        <taxon>Bacteroidota</taxon>
        <taxon>Bacteroidia</taxon>
        <taxon>Bacteroidales</taxon>
        <taxon>Prevotellaceae</taxon>
        <taxon>Xylanibacter</taxon>
    </lineage>
</organism>
<dbReference type="PANTHER" id="PTHR36452:SF1">
    <property type="entry name" value="DUF2461 DOMAIN-CONTAINING PROTEIN"/>
    <property type="match status" value="1"/>
</dbReference>
<dbReference type="RefSeq" id="WP_172175371.1">
    <property type="nucleotide sequence ID" value="NZ_CASGIA010000019.1"/>
</dbReference>
<dbReference type="Proteomes" id="UP001193734">
    <property type="component" value="Unassembled WGS sequence"/>
</dbReference>
<reference evidence="1 2" key="1">
    <citation type="submission" date="2020-05" db="EMBL/GenBank/DDBJ databases">
        <title>Distinct polysaccharide utilization as determinants for interspecies competition between intestinal Prevotella spp.</title>
        <authorList>
            <person name="Galvez E.J.C."/>
            <person name="Iljazovic A."/>
            <person name="Strowig T."/>
        </authorList>
    </citation>
    <scope>NUCLEOTIDE SEQUENCE [LARGE SCALE GENOMIC DNA]</scope>
    <source>
        <strain evidence="1 2">PROD</strain>
    </source>
</reference>
<protein>
    <submittedName>
        <fullName evidence="1">DUF2461 domain-containing protein</fullName>
    </submittedName>
</protein>
<dbReference type="PANTHER" id="PTHR36452">
    <property type="entry name" value="CHROMOSOME 12, WHOLE GENOME SHOTGUN SEQUENCE"/>
    <property type="match status" value="1"/>
</dbReference>
<name>A0ABX2ATU7_9BACT</name>
<evidence type="ECO:0000313" key="1">
    <source>
        <dbReference type="EMBL" id="NPE13800.1"/>
    </source>
</evidence>
<dbReference type="Pfam" id="PF09365">
    <property type="entry name" value="DUF2461"/>
    <property type="match status" value="1"/>
</dbReference>
<evidence type="ECO:0000313" key="2">
    <source>
        <dbReference type="Proteomes" id="UP001193734"/>
    </source>
</evidence>
<sequence>MDADRILKFLRDLMSNNNREWFLANKSEYKDVRESFEQGVAGAIARIATFDPSVAHLTVKDCTYRFNRDTRFSNDKSPYKNHFGAYIAAHGKKSLHGGYYIHLEPDHCLVACGNYWLPTNILTACRNEIMGNIDEWLRCVENDDFLRYYGAAPTSGWNDSQGFGLERLKTCPSGFPRDYEYIDYIRMKDYCCWHHVEESFFCGDVWLDEAELMFKAGKPMLDFTNSVIDDYE</sequence>
<dbReference type="GeneID" id="82157227"/>
<dbReference type="EMBL" id="JABKKE010000007">
    <property type="protein sequence ID" value="NPE13800.1"/>
    <property type="molecule type" value="Genomic_DNA"/>
</dbReference>
<proteinExistence type="predicted"/>
<keyword evidence="2" id="KW-1185">Reference proteome</keyword>
<gene>
    <name evidence="1" type="ORF">HPS55_05565</name>
</gene>
<comment type="caution">
    <text evidence="1">The sequence shown here is derived from an EMBL/GenBank/DDBJ whole genome shotgun (WGS) entry which is preliminary data.</text>
</comment>
<dbReference type="PIRSF" id="PIRSF028451">
    <property type="entry name" value="UCP028451"/>
    <property type="match status" value="1"/>
</dbReference>
<accession>A0ABX2ATU7</accession>
<dbReference type="InterPro" id="IPR015996">
    <property type="entry name" value="UCP028451"/>
</dbReference>
<dbReference type="InterPro" id="IPR012808">
    <property type="entry name" value="CHP02453"/>
</dbReference>